<keyword evidence="2 6" id="KW-0812">Transmembrane</keyword>
<evidence type="ECO:0000256" key="4">
    <source>
        <dbReference type="ARBA" id="ARBA00023136"/>
    </source>
</evidence>
<protein>
    <submittedName>
        <fullName evidence="7">Prenylated Rab acceptor protein 1</fullName>
    </submittedName>
</protein>
<dbReference type="EMBL" id="BEYU01000029">
    <property type="protein sequence ID" value="GBG27271.1"/>
    <property type="molecule type" value="Genomic_DNA"/>
</dbReference>
<feature type="transmembrane region" description="Helical" evidence="6">
    <location>
        <begin position="90"/>
        <end position="108"/>
    </location>
</feature>
<comment type="caution">
    <text evidence="7">The sequence shown here is derived from an EMBL/GenBank/DDBJ whole genome shotgun (WGS) entry which is preliminary data.</text>
</comment>
<dbReference type="AlphaFoldDB" id="A0A2R5GG95"/>
<feature type="transmembrane region" description="Helical" evidence="6">
    <location>
        <begin position="64"/>
        <end position="84"/>
    </location>
</feature>
<evidence type="ECO:0000256" key="2">
    <source>
        <dbReference type="ARBA" id="ARBA00022692"/>
    </source>
</evidence>
<dbReference type="GO" id="GO:0005794">
    <property type="term" value="C:Golgi apparatus"/>
    <property type="evidence" value="ECO:0007669"/>
    <property type="project" value="TreeGrafter"/>
</dbReference>
<dbReference type="Pfam" id="PF03208">
    <property type="entry name" value="PRA1"/>
    <property type="match status" value="1"/>
</dbReference>
<sequence>MPGFDDVFRRSSHVRFVENLREVISYGQMLYKTERRDWLEFLDIRTLPKRDVDMLKKRVAVNLHYYRVNYALVTVGLLAAMTILWSTTPFFLIFGSFFQAVYMFQHLYLRPFRIFGRSFDHAEKKRMFAVLLPAKVIVMELVFGASLLPTIVFCASIALLVGAHAVLRPQSTRSRFGTMGTPLQASPLDVEDGGLSTERVKLYAPSADLGFGSAVSYTSGTTSAAATAATSDSFTMHNAMDENTRRARNEAYAARRRQVIQRERKASRASGLAARNMWAEQTIVEEPEEHTEEATNALSQVGTVKESKAEDEDESGPAINEVTAAQKRTPNFDTDDAERESNGGAPSSKGIQKNRPNVHLHIPARAAAILPQAKNKIA</sequence>
<dbReference type="GO" id="GO:0016020">
    <property type="term" value="C:membrane"/>
    <property type="evidence" value="ECO:0007669"/>
    <property type="project" value="UniProtKB-SubCell"/>
</dbReference>
<keyword evidence="8" id="KW-1185">Reference proteome</keyword>
<evidence type="ECO:0000256" key="6">
    <source>
        <dbReference type="SAM" id="Phobius"/>
    </source>
</evidence>
<dbReference type="PANTHER" id="PTHR19317">
    <property type="entry name" value="PRENYLATED RAB ACCEPTOR 1-RELATED"/>
    <property type="match status" value="1"/>
</dbReference>
<dbReference type="InterPro" id="IPR004895">
    <property type="entry name" value="Prenylated_rab_accept_PRA1"/>
</dbReference>
<accession>A0A2R5GG95</accession>
<dbReference type="Proteomes" id="UP000241890">
    <property type="component" value="Unassembled WGS sequence"/>
</dbReference>
<dbReference type="PANTHER" id="PTHR19317:SF0">
    <property type="entry name" value="PRENYLATED RAB ACCEPTOR PROTEIN 1"/>
    <property type="match status" value="1"/>
</dbReference>
<dbReference type="InParanoid" id="A0A2R5GG95"/>
<reference evidence="7 8" key="1">
    <citation type="submission" date="2017-12" db="EMBL/GenBank/DDBJ databases">
        <title>Sequencing, de novo assembly and annotation of complete genome of a new Thraustochytrid species, strain FCC1311.</title>
        <authorList>
            <person name="Sedici K."/>
            <person name="Godart F."/>
            <person name="Aiese Cigliano R."/>
            <person name="Sanseverino W."/>
            <person name="Barakat M."/>
            <person name="Ortet P."/>
            <person name="Marechal E."/>
            <person name="Cagnac O."/>
            <person name="Amato A."/>
        </authorList>
    </citation>
    <scope>NUCLEOTIDE SEQUENCE [LARGE SCALE GENOMIC DNA]</scope>
</reference>
<feature type="region of interest" description="Disordered" evidence="5">
    <location>
        <begin position="286"/>
        <end position="363"/>
    </location>
</feature>
<feature type="transmembrane region" description="Helical" evidence="6">
    <location>
        <begin position="128"/>
        <end position="144"/>
    </location>
</feature>
<evidence type="ECO:0000313" key="8">
    <source>
        <dbReference type="Proteomes" id="UP000241890"/>
    </source>
</evidence>
<evidence type="ECO:0000256" key="3">
    <source>
        <dbReference type="ARBA" id="ARBA00022989"/>
    </source>
</evidence>
<comment type="subcellular location">
    <subcellularLocation>
        <location evidence="1">Membrane</location>
        <topology evidence="1">Multi-pass membrane protein</topology>
    </subcellularLocation>
</comment>
<keyword evidence="4 6" id="KW-0472">Membrane</keyword>
<keyword evidence="3 6" id="KW-1133">Transmembrane helix</keyword>
<evidence type="ECO:0000313" key="7">
    <source>
        <dbReference type="EMBL" id="GBG27271.1"/>
    </source>
</evidence>
<dbReference type="OrthoDB" id="63113at2759"/>
<evidence type="ECO:0000256" key="1">
    <source>
        <dbReference type="ARBA" id="ARBA00004141"/>
    </source>
</evidence>
<evidence type="ECO:0000256" key="5">
    <source>
        <dbReference type="SAM" id="MobiDB-lite"/>
    </source>
</evidence>
<proteinExistence type="predicted"/>
<name>A0A2R5GG95_9STRA</name>
<gene>
    <name evidence="7" type="ORF">FCC1311_034932</name>
</gene>
<organism evidence="7 8">
    <name type="scientific">Hondaea fermentalgiana</name>
    <dbReference type="NCBI Taxonomy" id="2315210"/>
    <lineage>
        <taxon>Eukaryota</taxon>
        <taxon>Sar</taxon>
        <taxon>Stramenopiles</taxon>
        <taxon>Bigyra</taxon>
        <taxon>Labyrinthulomycetes</taxon>
        <taxon>Thraustochytrida</taxon>
        <taxon>Thraustochytriidae</taxon>
        <taxon>Hondaea</taxon>
    </lineage>
</organism>